<gene>
    <name evidence="2" type="ORF">F53441_14268</name>
</gene>
<protein>
    <submittedName>
        <fullName evidence="2">Uncharacterized protein</fullName>
    </submittedName>
</protein>
<comment type="caution">
    <text evidence="2">The sequence shown here is derived from an EMBL/GenBank/DDBJ whole genome shotgun (WGS) entry which is preliminary data.</text>
</comment>
<reference evidence="2" key="1">
    <citation type="submission" date="2020-01" db="EMBL/GenBank/DDBJ databases">
        <title>Identification and distribution of gene clusters putatively required for synthesis of sphingolipid metabolism inhibitors in phylogenetically diverse species of the filamentous fungus Fusarium.</title>
        <authorList>
            <person name="Kim H.-S."/>
            <person name="Busman M."/>
            <person name="Brown D.W."/>
            <person name="Divon H."/>
            <person name="Uhlig S."/>
            <person name="Proctor R.H."/>
        </authorList>
    </citation>
    <scope>NUCLEOTIDE SEQUENCE</scope>
    <source>
        <strain evidence="2">NRRL 53441</strain>
    </source>
</reference>
<sequence length="90" mass="10176">MSSKDTSVTNSGADRNTDAAMGNRGNTEVDRSHETAMSRREKRKQRRETLRNQAELVGNFGLDSDDEDSKKDDKKGKQKEDTDGQEKQEK</sequence>
<proteinExistence type="predicted"/>
<evidence type="ECO:0000313" key="2">
    <source>
        <dbReference type="EMBL" id="KAF4423680.1"/>
    </source>
</evidence>
<dbReference type="Proteomes" id="UP000605986">
    <property type="component" value="Unassembled WGS sequence"/>
</dbReference>
<feature type="region of interest" description="Disordered" evidence="1">
    <location>
        <begin position="1"/>
        <end position="90"/>
    </location>
</feature>
<dbReference type="OrthoDB" id="5096019at2759"/>
<feature type="compositionally biased region" description="Polar residues" evidence="1">
    <location>
        <begin position="1"/>
        <end position="14"/>
    </location>
</feature>
<accession>A0A8H4JHU4</accession>
<dbReference type="EMBL" id="JAADJG010001153">
    <property type="protein sequence ID" value="KAF4423680.1"/>
    <property type="molecule type" value="Genomic_DNA"/>
</dbReference>
<name>A0A8H4JHU4_9HYPO</name>
<organism evidence="2 3">
    <name type="scientific">Fusarium austroafricanum</name>
    <dbReference type="NCBI Taxonomy" id="2364996"/>
    <lineage>
        <taxon>Eukaryota</taxon>
        <taxon>Fungi</taxon>
        <taxon>Dikarya</taxon>
        <taxon>Ascomycota</taxon>
        <taxon>Pezizomycotina</taxon>
        <taxon>Sordariomycetes</taxon>
        <taxon>Hypocreomycetidae</taxon>
        <taxon>Hypocreales</taxon>
        <taxon>Nectriaceae</taxon>
        <taxon>Fusarium</taxon>
        <taxon>Fusarium concolor species complex</taxon>
    </lineage>
</organism>
<keyword evidence="3" id="KW-1185">Reference proteome</keyword>
<feature type="compositionally biased region" description="Basic and acidic residues" evidence="1">
    <location>
        <begin position="68"/>
        <end position="90"/>
    </location>
</feature>
<evidence type="ECO:0000313" key="3">
    <source>
        <dbReference type="Proteomes" id="UP000605986"/>
    </source>
</evidence>
<evidence type="ECO:0000256" key="1">
    <source>
        <dbReference type="SAM" id="MobiDB-lite"/>
    </source>
</evidence>
<dbReference type="AlphaFoldDB" id="A0A8H4JHU4"/>
<feature type="compositionally biased region" description="Basic and acidic residues" evidence="1">
    <location>
        <begin position="27"/>
        <end position="39"/>
    </location>
</feature>